<name>A0A921YTG6_MANSE</name>
<dbReference type="EMBL" id="JH668319">
    <property type="protein sequence ID" value="KAG6445319.1"/>
    <property type="molecule type" value="Genomic_DNA"/>
</dbReference>
<keyword evidence="1" id="KW-0472">Membrane</keyword>
<keyword evidence="3" id="KW-1185">Reference proteome</keyword>
<dbReference type="AlphaFoldDB" id="A0A921YTG6"/>
<proteinExistence type="predicted"/>
<protein>
    <submittedName>
        <fullName evidence="2">Uncharacterized protein</fullName>
    </submittedName>
</protein>
<organism evidence="2 3">
    <name type="scientific">Manduca sexta</name>
    <name type="common">Tobacco hawkmoth</name>
    <name type="synonym">Tobacco hornworm</name>
    <dbReference type="NCBI Taxonomy" id="7130"/>
    <lineage>
        <taxon>Eukaryota</taxon>
        <taxon>Metazoa</taxon>
        <taxon>Ecdysozoa</taxon>
        <taxon>Arthropoda</taxon>
        <taxon>Hexapoda</taxon>
        <taxon>Insecta</taxon>
        <taxon>Pterygota</taxon>
        <taxon>Neoptera</taxon>
        <taxon>Endopterygota</taxon>
        <taxon>Lepidoptera</taxon>
        <taxon>Glossata</taxon>
        <taxon>Ditrysia</taxon>
        <taxon>Bombycoidea</taxon>
        <taxon>Sphingidae</taxon>
        <taxon>Sphinginae</taxon>
        <taxon>Sphingini</taxon>
        <taxon>Manduca</taxon>
    </lineage>
</organism>
<keyword evidence="1" id="KW-0812">Transmembrane</keyword>
<reference evidence="2" key="2">
    <citation type="submission" date="2020-12" db="EMBL/GenBank/DDBJ databases">
        <authorList>
            <person name="Kanost M."/>
        </authorList>
    </citation>
    <scope>NUCLEOTIDE SEQUENCE</scope>
</reference>
<dbReference type="Proteomes" id="UP000791440">
    <property type="component" value="Unassembled WGS sequence"/>
</dbReference>
<sequence length="552" mass="63640">MSETYREQYPLLCDDLSDEERHSPHYQRQYRHMKYKGRARSNVKGAVAILKRWPDHWSSFLTYWWIGVVMICLMTFVLYNSLFAFSVLPTAHFKPMRSHVPSLNTVPFITQGNKFPNVFIHVFTNDDKEIDLKEHLSRVETLANKYLPFNYHLVVVVNDTTMDRPEFNPEENNANALNSLWGKNVITKSEETTATNIIIEYISLTKYMDNSPVSKYWRTLSKEIIEFLIRALSIWDKGGITFDPIILTPQTPSPNYYKKLENIFKTFSHSETVKSPHTQSQNSKNVSHHKLKQKVNNIRDIINALEHENNLDFSSDEILSEVESKNVAFITKDVQSTVNKITRNNKSKSVSKRDMNTRLSNNKSSFQEDNKTIQVVSGKNDTSTLTMLPLFLEYFYHNNSVPNKDKDSMENNTKDVLNQIVLNKNHLKTNDIKENKDNNIPTGKNILAADEKRIEPLIIPVNEVNDDIKETKNDRTLQYPSKNDNGDQHLTIDIKGNLLATETACHAFLGTIFIDASHYRYDDKLSDFIVKELSIFCNGVLSSCSGIELILL</sequence>
<reference evidence="2" key="1">
    <citation type="journal article" date="2016" name="Insect Biochem. Mol. Biol.">
        <title>Multifaceted biological insights from a draft genome sequence of the tobacco hornworm moth, Manduca sexta.</title>
        <authorList>
            <person name="Kanost M.R."/>
            <person name="Arrese E.L."/>
            <person name="Cao X."/>
            <person name="Chen Y.R."/>
            <person name="Chellapilla S."/>
            <person name="Goldsmith M.R."/>
            <person name="Grosse-Wilde E."/>
            <person name="Heckel D.G."/>
            <person name="Herndon N."/>
            <person name="Jiang H."/>
            <person name="Papanicolaou A."/>
            <person name="Qu J."/>
            <person name="Soulages J.L."/>
            <person name="Vogel H."/>
            <person name="Walters J."/>
            <person name="Waterhouse R.M."/>
            <person name="Ahn S.J."/>
            <person name="Almeida F.C."/>
            <person name="An C."/>
            <person name="Aqrawi P."/>
            <person name="Bretschneider A."/>
            <person name="Bryant W.B."/>
            <person name="Bucks S."/>
            <person name="Chao H."/>
            <person name="Chevignon G."/>
            <person name="Christen J.M."/>
            <person name="Clarke D.F."/>
            <person name="Dittmer N.T."/>
            <person name="Ferguson L.C.F."/>
            <person name="Garavelou S."/>
            <person name="Gordon K.H.J."/>
            <person name="Gunaratna R.T."/>
            <person name="Han Y."/>
            <person name="Hauser F."/>
            <person name="He Y."/>
            <person name="Heidel-Fischer H."/>
            <person name="Hirsh A."/>
            <person name="Hu Y."/>
            <person name="Jiang H."/>
            <person name="Kalra D."/>
            <person name="Klinner C."/>
            <person name="Konig C."/>
            <person name="Kovar C."/>
            <person name="Kroll A.R."/>
            <person name="Kuwar S.S."/>
            <person name="Lee S.L."/>
            <person name="Lehman R."/>
            <person name="Li K."/>
            <person name="Li Z."/>
            <person name="Liang H."/>
            <person name="Lovelace S."/>
            <person name="Lu Z."/>
            <person name="Mansfield J.H."/>
            <person name="McCulloch K.J."/>
            <person name="Mathew T."/>
            <person name="Morton B."/>
            <person name="Muzny D.M."/>
            <person name="Neunemann D."/>
            <person name="Ongeri F."/>
            <person name="Pauchet Y."/>
            <person name="Pu L.L."/>
            <person name="Pyrousis I."/>
            <person name="Rao X.J."/>
            <person name="Redding A."/>
            <person name="Roesel C."/>
            <person name="Sanchez-Gracia A."/>
            <person name="Schaack S."/>
            <person name="Shukla A."/>
            <person name="Tetreau G."/>
            <person name="Wang Y."/>
            <person name="Xiong G.H."/>
            <person name="Traut W."/>
            <person name="Walsh T.K."/>
            <person name="Worley K.C."/>
            <person name="Wu D."/>
            <person name="Wu W."/>
            <person name="Wu Y.Q."/>
            <person name="Zhang X."/>
            <person name="Zou Z."/>
            <person name="Zucker H."/>
            <person name="Briscoe A.D."/>
            <person name="Burmester T."/>
            <person name="Clem R.J."/>
            <person name="Feyereisen R."/>
            <person name="Grimmelikhuijzen C.J.P."/>
            <person name="Hamodrakas S.J."/>
            <person name="Hansson B.S."/>
            <person name="Huguet E."/>
            <person name="Jermiin L.S."/>
            <person name="Lan Q."/>
            <person name="Lehman H.K."/>
            <person name="Lorenzen M."/>
            <person name="Merzendorfer H."/>
            <person name="Michalopoulos I."/>
            <person name="Morton D.B."/>
            <person name="Muthukrishnan S."/>
            <person name="Oakeshott J.G."/>
            <person name="Palmer W."/>
            <person name="Park Y."/>
            <person name="Passarelli A.L."/>
            <person name="Rozas J."/>
            <person name="Schwartz L.M."/>
            <person name="Smith W."/>
            <person name="Southgate A."/>
            <person name="Vilcinskas A."/>
            <person name="Vogt R."/>
            <person name="Wang P."/>
            <person name="Werren J."/>
            <person name="Yu X.Q."/>
            <person name="Zhou J.J."/>
            <person name="Brown S.J."/>
            <person name="Scherer S.E."/>
            <person name="Richards S."/>
            <person name="Blissard G.W."/>
        </authorList>
    </citation>
    <scope>NUCLEOTIDE SEQUENCE</scope>
</reference>
<accession>A0A921YTG6</accession>
<feature type="transmembrane region" description="Helical" evidence="1">
    <location>
        <begin position="63"/>
        <end position="88"/>
    </location>
</feature>
<gene>
    <name evidence="2" type="ORF">O3G_MSEX003864</name>
</gene>
<dbReference type="EMBL" id="JH668319">
    <property type="protein sequence ID" value="KAG6445318.1"/>
    <property type="molecule type" value="Genomic_DNA"/>
</dbReference>
<evidence type="ECO:0000256" key="1">
    <source>
        <dbReference type="SAM" id="Phobius"/>
    </source>
</evidence>
<keyword evidence="1" id="KW-1133">Transmembrane helix</keyword>
<evidence type="ECO:0000313" key="2">
    <source>
        <dbReference type="EMBL" id="KAG6445318.1"/>
    </source>
</evidence>
<evidence type="ECO:0000313" key="3">
    <source>
        <dbReference type="Proteomes" id="UP000791440"/>
    </source>
</evidence>
<comment type="caution">
    <text evidence="2">The sequence shown here is derived from an EMBL/GenBank/DDBJ whole genome shotgun (WGS) entry which is preliminary data.</text>
</comment>